<organism evidence="2 3">
    <name type="scientific">Coniosporium apollinis (strain CBS 100218)</name>
    <name type="common">Rock-inhabiting black yeast</name>
    <dbReference type="NCBI Taxonomy" id="1168221"/>
    <lineage>
        <taxon>Eukaryota</taxon>
        <taxon>Fungi</taxon>
        <taxon>Dikarya</taxon>
        <taxon>Ascomycota</taxon>
        <taxon>Pezizomycotina</taxon>
        <taxon>Dothideomycetes</taxon>
        <taxon>Dothideomycetes incertae sedis</taxon>
        <taxon>Coniosporium</taxon>
    </lineage>
</organism>
<feature type="compositionally biased region" description="Polar residues" evidence="1">
    <location>
        <begin position="289"/>
        <end position="309"/>
    </location>
</feature>
<feature type="compositionally biased region" description="Acidic residues" evidence="1">
    <location>
        <begin position="64"/>
        <end position="76"/>
    </location>
</feature>
<feature type="compositionally biased region" description="Low complexity" evidence="1">
    <location>
        <begin position="575"/>
        <end position="589"/>
    </location>
</feature>
<dbReference type="AlphaFoldDB" id="R7YLZ9"/>
<feature type="compositionally biased region" description="Basic and acidic residues" evidence="1">
    <location>
        <begin position="77"/>
        <end position="91"/>
    </location>
</feature>
<feature type="compositionally biased region" description="Basic and acidic residues" evidence="1">
    <location>
        <begin position="111"/>
        <end position="126"/>
    </location>
</feature>
<dbReference type="EMBL" id="JH767560">
    <property type="protein sequence ID" value="EON62849.1"/>
    <property type="molecule type" value="Genomic_DNA"/>
</dbReference>
<feature type="region of interest" description="Disordered" evidence="1">
    <location>
        <begin position="224"/>
        <end position="244"/>
    </location>
</feature>
<accession>R7YLZ9</accession>
<proteinExistence type="predicted"/>
<feature type="compositionally biased region" description="Polar residues" evidence="1">
    <location>
        <begin position="695"/>
        <end position="710"/>
    </location>
</feature>
<dbReference type="OrthoDB" id="10399049at2759"/>
<feature type="compositionally biased region" description="Pro residues" evidence="1">
    <location>
        <begin position="228"/>
        <end position="239"/>
    </location>
</feature>
<feature type="compositionally biased region" description="Acidic residues" evidence="1">
    <location>
        <begin position="127"/>
        <end position="136"/>
    </location>
</feature>
<evidence type="ECO:0000256" key="1">
    <source>
        <dbReference type="SAM" id="MobiDB-lite"/>
    </source>
</evidence>
<evidence type="ECO:0000313" key="3">
    <source>
        <dbReference type="Proteomes" id="UP000016924"/>
    </source>
</evidence>
<dbReference type="HOGENOM" id="CLU_320780_0_0_1"/>
<reference evidence="3" key="1">
    <citation type="submission" date="2012-06" db="EMBL/GenBank/DDBJ databases">
        <title>The genome sequence of Coniosporium apollinis CBS 100218.</title>
        <authorList>
            <consortium name="The Broad Institute Genome Sequencing Platform"/>
            <person name="Cuomo C."/>
            <person name="Gorbushina A."/>
            <person name="Noack S."/>
            <person name="Walker B."/>
            <person name="Young S.K."/>
            <person name="Zeng Q."/>
            <person name="Gargeya S."/>
            <person name="Fitzgerald M."/>
            <person name="Haas B."/>
            <person name="Abouelleil A."/>
            <person name="Alvarado L."/>
            <person name="Arachchi H.M."/>
            <person name="Berlin A.M."/>
            <person name="Chapman S.B."/>
            <person name="Goldberg J."/>
            <person name="Griggs A."/>
            <person name="Gujja S."/>
            <person name="Hansen M."/>
            <person name="Howarth C."/>
            <person name="Imamovic A."/>
            <person name="Larimer J."/>
            <person name="McCowan C."/>
            <person name="Montmayeur A."/>
            <person name="Murphy C."/>
            <person name="Neiman D."/>
            <person name="Pearson M."/>
            <person name="Priest M."/>
            <person name="Roberts A."/>
            <person name="Saif S."/>
            <person name="Shea T."/>
            <person name="Sisk P."/>
            <person name="Sykes S."/>
            <person name="Wortman J."/>
            <person name="Nusbaum C."/>
            <person name="Birren B."/>
        </authorList>
    </citation>
    <scope>NUCLEOTIDE SEQUENCE [LARGE SCALE GENOMIC DNA]</scope>
    <source>
        <strain evidence="3">CBS 100218</strain>
    </source>
</reference>
<dbReference type="RefSeq" id="XP_007778166.1">
    <property type="nucleotide sequence ID" value="XM_007779976.1"/>
</dbReference>
<feature type="compositionally biased region" description="Low complexity" evidence="1">
    <location>
        <begin position="727"/>
        <end position="736"/>
    </location>
</feature>
<feature type="compositionally biased region" description="Basic and acidic residues" evidence="1">
    <location>
        <begin position="767"/>
        <end position="780"/>
    </location>
</feature>
<feature type="compositionally biased region" description="Polar residues" evidence="1">
    <location>
        <begin position="737"/>
        <end position="759"/>
    </location>
</feature>
<feature type="region of interest" description="Disordered" evidence="1">
    <location>
        <begin position="58"/>
        <end position="91"/>
    </location>
</feature>
<evidence type="ECO:0000313" key="2">
    <source>
        <dbReference type="EMBL" id="EON62849.1"/>
    </source>
</evidence>
<feature type="compositionally biased region" description="Low complexity" evidence="1">
    <location>
        <begin position="787"/>
        <end position="806"/>
    </location>
</feature>
<dbReference type="GeneID" id="19899385"/>
<feature type="region of interest" description="Disordered" evidence="1">
    <location>
        <begin position="407"/>
        <end position="443"/>
    </location>
</feature>
<feature type="region of interest" description="Disordered" evidence="1">
    <location>
        <begin position="690"/>
        <end position="851"/>
    </location>
</feature>
<feature type="region of interest" description="Disordered" evidence="1">
    <location>
        <begin position="535"/>
        <end position="593"/>
    </location>
</feature>
<sequence>MITQDRHKDFQQRAEAYLTTTTVHNPRTGEVYETASKETSEIYAAFYRELIGTFDSLRNGCQEPEYDEGDETDSENDDGRDAGFERERPLVIEWPRDEERKVLRDDDVQDYHRIWPGDGNGSHEQELQDLEAEPEDGSPARNEQTGSEDELPNEGYPTSHDSVQDFSSTCQQWLQLTTESEFEGNPEILALYTASPTPSRNEAPTDNEVAGNRIKETIIEHTLLRAPQPAPLTSPPLSPLSPTDIYDPVRRISIPRPPRVDSLLPLLRSNRSSSAASSVYSRDEDDIPQASSSRSSGIAPYTSTTSSTGRPLLAAAQHRVDSDTGDPDTPQRDNLRGSSLFDVEHYDQSIETEHPRPTSLPAHMVLAGDEAKQMLALTGYVPLHRLSLEAHDEPPLEVLQEDCQKTFRSDRQDSQENSIFSRKHQRRPRPVQLERVSTHSLGNHADVVDAERYRRGSTSSSLAAYHAYDERTNNLSAPLERRLSGIRSFRSYLSLHRKLERYVEGLQQQTAGREPNWIYAGSVANEDPVGLPYSDTVRGPTPVTDLTAESSEGGRQGSKMLKRTISRLSRKRSTSRNSTISTPSSITLTDNPSLLNLDTGSRASFNRLEAHRSPSPSNLHHAFTDSSHKYAFRGLTAAEVIDPARIARCQQGIPPSYSPSLISIEQPSLISRSATPRTLAARFLNPNLRPKPSFSILSDSRPASTLSRQRNPFFYERGPEDEGAGSDGSSVRSRSSTDNNYDGMSLRTVSVGSSATTRLRSLGPVRSHSERRTPTSERNPRRQQVLPPSTASPASGSAPTPHPSTSLPSYRSPEAPSYHTFDPALPTRRPRAKPQQGAAKAGEQWKSPTDRFVEWAAEGLREGREVLGRELGSQAGGSGRRRLEVVREEDEGSVRAGGKSERGN</sequence>
<protein>
    <submittedName>
        <fullName evidence="2">Uncharacterized protein</fullName>
    </submittedName>
</protein>
<dbReference type="Proteomes" id="UP000016924">
    <property type="component" value="Unassembled WGS sequence"/>
</dbReference>
<feature type="compositionally biased region" description="Basic residues" evidence="1">
    <location>
        <begin position="560"/>
        <end position="574"/>
    </location>
</feature>
<feature type="region of interest" description="Disordered" evidence="1">
    <location>
        <begin position="865"/>
        <end position="904"/>
    </location>
</feature>
<keyword evidence="3" id="KW-1185">Reference proteome</keyword>
<feature type="region of interest" description="Disordered" evidence="1">
    <location>
        <begin position="111"/>
        <end position="164"/>
    </location>
</feature>
<gene>
    <name evidence="2" type="ORF">W97_02074</name>
</gene>
<feature type="region of interest" description="Disordered" evidence="1">
    <location>
        <begin position="271"/>
        <end position="338"/>
    </location>
</feature>
<name>R7YLZ9_CONA1</name>